<dbReference type="AlphaFoldDB" id="A0A0M8N1L4"/>
<dbReference type="InterPro" id="IPR036859">
    <property type="entry name" value="CAP-Gly_dom_sf"/>
</dbReference>
<evidence type="ECO:0000256" key="2">
    <source>
        <dbReference type="ARBA" id="ARBA00022737"/>
    </source>
</evidence>
<dbReference type="Pfam" id="PF01302">
    <property type="entry name" value="CAP_GLY"/>
    <property type="match status" value="1"/>
</dbReference>
<feature type="domain" description="CAP-Gly" evidence="4">
    <location>
        <begin position="24"/>
        <end position="79"/>
    </location>
</feature>
<organism evidence="5 6">
    <name type="scientific">Escovopsis weberi</name>
    <dbReference type="NCBI Taxonomy" id="150374"/>
    <lineage>
        <taxon>Eukaryota</taxon>
        <taxon>Fungi</taxon>
        <taxon>Dikarya</taxon>
        <taxon>Ascomycota</taxon>
        <taxon>Pezizomycotina</taxon>
        <taxon>Sordariomycetes</taxon>
        <taxon>Hypocreomycetidae</taxon>
        <taxon>Hypocreales</taxon>
        <taxon>Hypocreaceae</taxon>
        <taxon>Escovopsis</taxon>
    </lineage>
</organism>
<dbReference type="OrthoDB" id="5273213at2759"/>
<dbReference type="PANTHER" id="PTHR45617">
    <property type="entry name" value="LEUCINE RICH REPEAT FAMILY PROTEIN"/>
    <property type="match status" value="1"/>
</dbReference>
<dbReference type="Gene3D" id="3.80.10.10">
    <property type="entry name" value="Ribonuclease Inhibitor"/>
    <property type="match status" value="2"/>
</dbReference>
<dbReference type="InterPro" id="IPR000938">
    <property type="entry name" value="CAP-Gly_domain"/>
</dbReference>
<evidence type="ECO:0000259" key="4">
    <source>
        <dbReference type="PROSITE" id="PS50245"/>
    </source>
</evidence>
<keyword evidence="1" id="KW-0433">Leucine-rich repeat</keyword>
<evidence type="ECO:0000313" key="6">
    <source>
        <dbReference type="Proteomes" id="UP000053831"/>
    </source>
</evidence>
<proteinExistence type="predicted"/>
<dbReference type="SUPFAM" id="SSF74924">
    <property type="entry name" value="Cap-Gly domain"/>
    <property type="match status" value="1"/>
</dbReference>
<feature type="compositionally biased region" description="Basic and acidic residues" evidence="3">
    <location>
        <begin position="576"/>
        <end position="608"/>
    </location>
</feature>
<dbReference type="SUPFAM" id="SSF52047">
    <property type="entry name" value="RNI-like"/>
    <property type="match status" value="1"/>
</dbReference>
<comment type="caution">
    <text evidence="5">The sequence shown here is derived from an EMBL/GenBank/DDBJ whole genome shotgun (WGS) entry which is preliminary data.</text>
</comment>
<feature type="region of interest" description="Disordered" evidence="3">
    <location>
        <begin position="549"/>
        <end position="608"/>
    </location>
</feature>
<keyword evidence="6" id="KW-1185">Reference proteome</keyword>
<feature type="compositionally biased region" description="Acidic residues" evidence="3">
    <location>
        <begin position="553"/>
        <end position="570"/>
    </location>
</feature>
<dbReference type="PANTHER" id="PTHR45617:SF170">
    <property type="entry name" value="MIP14966P"/>
    <property type="match status" value="1"/>
</dbReference>
<accession>A0A0M8N1L4</accession>
<gene>
    <name evidence="5" type="ORF">ESCO_000966</name>
</gene>
<dbReference type="EMBL" id="LGSR01000020">
    <property type="protein sequence ID" value="KOS18704.1"/>
    <property type="molecule type" value="Genomic_DNA"/>
</dbReference>
<evidence type="ECO:0000313" key="5">
    <source>
        <dbReference type="EMBL" id="KOS18704.1"/>
    </source>
</evidence>
<evidence type="ECO:0000256" key="1">
    <source>
        <dbReference type="ARBA" id="ARBA00022614"/>
    </source>
</evidence>
<keyword evidence="2" id="KW-0677">Repeat</keyword>
<dbReference type="PROSITE" id="PS00845">
    <property type="entry name" value="CAP_GLY_1"/>
    <property type="match status" value="1"/>
</dbReference>
<dbReference type="Proteomes" id="UP000053831">
    <property type="component" value="Unassembled WGS sequence"/>
</dbReference>
<evidence type="ECO:0000256" key="3">
    <source>
        <dbReference type="SAM" id="MobiDB-lite"/>
    </source>
</evidence>
<dbReference type="PROSITE" id="PS50245">
    <property type="entry name" value="CAP_GLY_2"/>
    <property type="match status" value="1"/>
</dbReference>
<dbReference type="Gene3D" id="2.30.30.190">
    <property type="entry name" value="CAP Gly-rich-like domain"/>
    <property type="match status" value="1"/>
</dbReference>
<dbReference type="SMART" id="SM01052">
    <property type="entry name" value="CAP_GLY"/>
    <property type="match status" value="1"/>
</dbReference>
<dbReference type="InterPro" id="IPR032675">
    <property type="entry name" value="LRR_dom_sf"/>
</dbReference>
<protein>
    <submittedName>
        <fullName evidence="5">Tubulin-specific chaperone E</fullName>
    </submittedName>
</protein>
<sequence length="637" mass="70155">MSERHHIGQRISYDGAVCTVRFIGPVEGTTGDWLGIEWDDASRGKHDGTHKGARYFSSHTAASFVRPNRPADAPQSFVSALHEKYVLDSDSSKPRARIYFSTKLAEEVGFDKIWRQQSQLQDLKIVVLENSRIGSATRTTSEQDGERDGEEASIAATCPKITQLDLSRNLFEGWGPVADVCQELEHLQKLSINGNRFRNVLYDEALKDTSAFAKVKDLALADMMLSWEELVYIANSFPSLTTLLVGTNQLSSLPLLPSPSSVSYGQLSTTLTSINLEFNDFTSIAEIASLADLKALRSICLKGNNISSLSSLTLPCCESPNNDNDSAHAHAPPAVVFPDAMEYLDLSYNKVASWGFVDGLTACFPGLAALRISHNPIYDDFVDGVLGDSAATHSSDDSFMFTIARIAQLKTLNFSTVTTTDRANAEMFYLSRIAKQLARVPEGAEHTVTALHPRWDELCRLYGRPDVVRREEINPSFLEARLIEVDFRLGGGEASGDGAVQQESERRGEVARIPKSFDIYKIKGIVGRLFNMSPLKMRLVWETGEWDPVAGFDEQDGAEGESDEEGEGEGEGAGGEYRDTPAEESKESKEGKEGDAEDSKERPGRWVKREVELKDGPKLLGYCVDGSRVSIRVESVL</sequence>
<name>A0A0M8N1L4_ESCWE</name>
<dbReference type="STRING" id="150374.A0A0M8N1L4"/>
<reference evidence="5 6" key="1">
    <citation type="submission" date="2015-07" db="EMBL/GenBank/DDBJ databases">
        <title>The genome of the fungus Escovopsis weberi, a specialized disease agent of ant agriculture.</title>
        <authorList>
            <person name="de Man T.J."/>
            <person name="Stajich J.E."/>
            <person name="Kubicek C.P."/>
            <person name="Chenthamara K."/>
            <person name="Atanasova L."/>
            <person name="Druzhinina I.S."/>
            <person name="Birnbaum S."/>
            <person name="Barribeau S.M."/>
            <person name="Teiling C."/>
            <person name="Suen G."/>
            <person name="Currie C."/>
            <person name="Gerardo N.M."/>
        </authorList>
    </citation>
    <scope>NUCLEOTIDE SEQUENCE [LARGE SCALE GENOMIC DNA]</scope>
</reference>